<dbReference type="Gene3D" id="3.40.47.10">
    <property type="match status" value="1"/>
</dbReference>
<evidence type="ECO:0000313" key="3">
    <source>
        <dbReference type="EMBL" id="GAF94349.1"/>
    </source>
</evidence>
<organism evidence="3">
    <name type="scientific">marine sediment metagenome</name>
    <dbReference type="NCBI Taxonomy" id="412755"/>
    <lineage>
        <taxon>unclassified sequences</taxon>
        <taxon>metagenomes</taxon>
        <taxon>ecological metagenomes</taxon>
    </lineage>
</organism>
<dbReference type="InterPro" id="IPR020615">
    <property type="entry name" value="Thiolase_acyl_enz_int_AS"/>
</dbReference>
<feature type="non-terminal residue" evidence="3">
    <location>
        <position position="251"/>
    </location>
</feature>
<dbReference type="InterPro" id="IPR002155">
    <property type="entry name" value="Thiolase"/>
</dbReference>
<dbReference type="SUPFAM" id="SSF53901">
    <property type="entry name" value="Thiolase-like"/>
    <property type="match status" value="1"/>
</dbReference>
<dbReference type="InterPro" id="IPR016039">
    <property type="entry name" value="Thiolase-like"/>
</dbReference>
<dbReference type="EMBL" id="BARS01011842">
    <property type="protein sequence ID" value="GAF94349.1"/>
    <property type="molecule type" value="Genomic_DNA"/>
</dbReference>
<sequence length="251" mass="27398">YLFEAGFPDSISGTDMNKQCGSALQGIVMGAHSIMTGMSDVVLAGGVDTMDRLGPIPPGGDALTIDNPQVMMEFMKRESWQMYPDKQAKLLPQWFSIKAPWIMNMGQTAEKLSEVYNISREDSDKFAQASQERAVAAQDAGRFEREIVPIAIEYLDGRTETIDKDQNPRRESSLEKLASLKGAYKADGLVSAGNSCPRTDGATMVLLMSKEKAKELGYKPLLTFRAAATVGTDPEIMGIGPLPATQKLLQR</sequence>
<dbReference type="PANTHER" id="PTHR43853">
    <property type="entry name" value="3-KETOACYL-COA THIOLASE, PEROXISOMAL"/>
    <property type="match status" value="1"/>
</dbReference>
<comment type="caution">
    <text evidence="3">The sequence shown here is derived from an EMBL/GenBank/DDBJ whole genome shotgun (WGS) entry which is preliminary data.</text>
</comment>
<dbReference type="GO" id="GO:0005737">
    <property type="term" value="C:cytoplasm"/>
    <property type="evidence" value="ECO:0007669"/>
    <property type="project" value="UniProtKB-ARBA"/>
</dbReference>
<dbReference type="GO" id="GO:0010124">
    <property type="term" value="P:phenylacetate catabolic process"/>
    <property type="evidence" value="ECO:0007669"/>
    <property type="project" value="TreeGrafter"/>
</dbReference>
<evidence type="ECO:0000259" key="2">
    <source>
        <dbReference type="Pfam" id="PF00108"/>
    </source>
</evidence>
<dbReference type="PANTHER" id="PTHR43853:SF21">
    <property type="entry name" value="STEROID 3-KETOACYL-COA THIOLASE"/>
    <property type="match status" value="1"/>
</dbReference>
<dbReference type="CDD" id="cd00751">
    <property type="entry name" value="thiolase"/>
    <property type="match status" value="1"/>
</dbReference>
<dbReference type="GO" id="GO:0006635">
    <property type="term" value="P:fatty acid beta-oxidation"/>
    <property type="evidence" value="ECO:0007669"/>
    <property type="project" value="TreeGrafter"/>
</dbReference>
<accession>X0TM81</accession>
<dbReference type="Pfam" id="PF00108">
    <property type="entry name" value="Thiolase_N"/>
    <property type="match status" value="1"/>
</dbReference>
<dbReference type="GO" id="GO:0003988">
    <property type="term" value="F:acetyl-CoA C-acyltransferase activity"/>
    <property type="evidence" value="ECO:0007669"/>
    <property type="project" value="TreeGrafter"/>
</dbReference>
<protein>
    <recommendedName>
        <fullName evidence="2">Thiolase N-terminal domain-containing protein</fullName>
    </recommendedName>
</protein>
<keyword evidence="1" id="KW-0808">Transferase</keyword>
<dbReference type="AlphaFoldDB" id="X0TM81"/>
<feature type="non-terminal residue" evidence="3">
    <location>
        <position position="1"/>
    </location>
</feature>
<gene>
    <name evidence="3" type="ORF">S01H1_21377</name>
</gene>
<name>X0TM81_9ZZZZ</name>
<dbReference type="InterPro" id="IPR020616">
    <property type="entry name" value="Thiolase_N"/>
</dbReference>
<reference evidence="3" key="1">
    <citation type="journal article" date="2014" name="Front. Microbiol.">
        <title>High frequency of phylogenetically diverse reductive dehalogenase-homologous genes in deep subseafloor sedimentary metagenomes.</title>
        <authorList>
            <person name="Kawai M."/>
            <person name="Futagami T."/>
            <person name="Toyoda A."/>
            <person name="Takaki Y."/>
            <person name="Nishi S."/>
            <person name="Hori S."/>
            <person name="Arai W."/>
            <person name="Tsubouchi T."/>
            <person name="Morono Y."/>
            <person name="Uchiyama I."/>
            <person name="Ito T."/>
            <person name="Fujiyama A."/>
            <person name="Inagaki F."/>
            <person name="Takami H."/>
        </authorList>
    </citation>
    <scope>NUCLEOTIDE SEQUENCE</scope>
    <source>
        <strain evidence="3">Expedition CK06-06</strain>
    </source>
</reference>
<feature type="domain" description="Thiolase N-terminal" evidence="2">
    <location>
        <begin position="3"/>
        <end position="211"/>
    </location>
</feature>
<dbReference type="PROSITE" id="PS00098">
    <property type="entry name" value="THIOLASE_1"/>
    <property type="match status" value="1"/>
</dbReference>
<proteinExistence type="predicted"/>
<dbReference type="InterPro" id="IPR050215">
    <property type="entry name" value="Thiolase-like_sf_Thiolase"/>
</dbReference>
<evidence type="ECO:0000256" key="1">
    <source>
        <dbReference type="ARBA" id="ARBA00022679"/>
    </source>
</evidence>